<organism evidence="1 2">
    <name type="scientific">Thalassospira tepidiphila</name>
    <dbReference type="NCBI Taxonomy" id="393657"/>
    <lineage>
        <taxon>Bacteria</taxon>
        <taxon>Pseudomonadati</taxon>
        <taxon>Pseudomonadota</taxon>
        <taxon>Alphaproteobacteria</taxon>
        <taxon>Rhodospirillales</taxon>
        <taxon>Thalassospiraceae</taxon>
        <taxon>Thalassospira</taxon>
    </lineage>
</organism>
<reference evidence="1 2" key="1">
    <citation type="submission" date="2020-03" db="EMBL/GenBank/DDBJ databases">
        <title>Genomic Encyclopedia of Type Strains, Phase IV (KMG-IV): sequencing the most valuable type-strain genomes for metagenomic binning, comparative biology and taxonomic classification.</title>
        <authorList>
            <person name="Goeker M."/>
        </authorList>
    </citation>
    <scope>NUCLEOTIDE SEQUENCE [LARGE SCALE GENOMIC DNA]</scope>
    <source>
        <strain evidence="1 2">DSM 18888</strain>
    </source>
</reference>
<dbReference type="RefSeq" id="WP_157097769.1">
    <property type="nucleotide sequence ID" value="NZ_BAAAEQ010000003.1"/>
</dbReference>
<evidence type="ECO:0000313" key="2">
    <source>
        <dbReference type="Proteomes" id="UP000556869"/>
    </source>
</evidence>
<protein>
    <submittedName>
        <fullName evidence="1">Uncharacterized protein</fullName>
    </submittedName>
</protein>
<dbReference type="Proteomes" id="UP000556869">
    <property type="component" value="Unassembled WGS sequence"/>
</dbReference>
<name>A0ABX0X2B4_9PROT</name>
<evidence type="ECO:0000313" key="1">
    <source>
        <dbReference type="EMBL" id="NJB75782.1"/>
    </source>
</evidence>
<dbReference type="EMBL" id="JAATJD010000003">
    <property type="protein sequence ID" value="NJB75782.1"/>
    <property type="molecule type" value="Genomic_DNA"/>
</dbReference>
<accession>A0ABX0X2B4</accession>
<gene>
    <name evidence="1" type="ORF">GGR96_002904</name>
</gene>
<keyword evidence="2" id="KW-1185">Reference proteome</keyword>
<comment type="caution">
    <text evidence="1">The sequence shown here is derived from an EMBL/GenBank/DDBJ whole genome shotgun (WGS) entry which is preliminary data.</text>
</comment>
<proteinExistence type="predicted"/>
<sequence length="48" mass="5591">MSQRTKWLKWLRSGFARISVGAFRYGALQFAHNRNVNIKPIDRFPAAL</sequence>